<gene>
    <name evidence="2" type="ORF">H6P81_012798</name>
</gene>
<feature type="compositionally biased region" description="Polar residues" evidence="1">
    <location>
        <begin position="103"/>
        <end position="116"/>
    </location>
</feature>
<feature type="region of interest" description="Disordered" evidence="1">
    <location>
        <begin position="95"/>
        <end position="174"/>
    </location>
</feature>
<name>A0AAV7ECT5_ARIFI</name>
<evidence type="ECO:0000256" key="1">
    <source>
        <dbReference type="SAM" id="MobiDB-lite"/>
    </source>
</evidence>
<comment type="caution">
    <text evidence="2">The sequence shown here is derived from an EMBL/GenBank/DDBJ whole genome shotgun (WGS) entry which is preliminary data.</text>
</comment>
<protein>
    <submittedName>
        <fullName evidence="2">Uncharacterized protein</fullName>
    </submittedName>
</protein>
<keyword evidence="3" id="KW-1185">Reference proteome</keyword>
<evidence type="ECO:0000313" key="3">
    <source>
        <dbReference type="Proteomes" id="UP000825729"/>
    </source>
</evidence>
<organism evidence="2 3">
    <name type="scientific">Aristolochia fimbriata</name>
    <name type="common">White veined hardy Dutchman's pipe vine</name>
    <dbReference type="NCBI Taxonomy" id="158543"/>
    <lineage>
        <taxon>Eukaryota</taxon>
        <taxon>Viridiplantae</taxon>
        <taxon>Streptophyta</taxon>
        <taxon>Embryophyta</taxon>
        <taxon>Tracheophyta</taxon>
        <taxon>Spermatophyta</taxon>
        <taxon>Magnoliopsida</taxon>
        <taxon>Magnoliidae</taxon>
        <taxon>Piperales</taxon>
        <taxon>Aristolochiaceae</taxon>
        <taxon>Aristolochia</taxon>
    </lineage>
</organism>
<evidence type="ECO:0000313" key="2">
    <source>
        <dbReference type="EMBL" id="KAG9446670.1"/>
    </source>
</evidence>
<dbReference type="AlphaFoldDB" id="A0AAV7ECT5"/>
<reference evidence="2 3" key="1">
    <citation type="submission" date="2021-07" db="EMBL/GenBank/DDBJ databases">
        <title>The Aristolochia fimbriata genome: insights into angiosperm evolution, floral development and chemical biosynthesis.</title>
        <authorList>
            <person name="Jiao Y."/>
        </authorList>
    </citation>
    <scope>NUCLEOTIDE SEQUENCE [LARGE SCALE GENOMIC DNA]</scope>
    <source>
        <strain evidence="2">IBCAS-2021</strain>
        <tissue evidence="2">Leaf</tissue>
    </source>
</reference>
<sequence length="174" mass="19077">MDFFAEKNHFSSSTLNNVKKEEDLHDRGAAQLRGMLSQVSNNYNALQMHFVSVMQQQNHKTTDNSQPQEIIKEKVKEKKHDLGGGEGLMFPRQFMDLEPAATTVETNEPSQSSSEGRTPGERSGSPQNNAKVVSKEYPVGQSIIGNGNEIVPFDQDKSSDQVGDGRGAAGKPLT</sequence>
<accession>A0AAV7ECT5</accession>
<proteinExistence type="predicted"/>
<dbReference type="EMBL" id="JAINDJ010000005">
    <property type="protein sequence ID" value="KAG9446670.1"/>
    <property type="molecule type" value="Genomic_DNA"/>
</dbReference>
<dbReference type="Proteomes" id="UP000825729">
    <property type="component" value="Unassembled WGS sequence"/>
</dbReference>